<evidence type="ECO:0000259" key="3">
    <source>
        <dbReference type="Pfam" id="PF08212"/>
    </source>
</evidence>
<dbReference type="RefSeq" id="WP_011760146.1">
    <property type="nucleotide sequence ID" value="NC_008700.1"/>
</dbReference>
<dbReference type="Pfam" id="PF08212">
    <property type="entry name" value="Lipocalin_2"/>
    <property type="match status" value="1"/>
</dbReference>
<dbReference type="Proteomes" id="UP000009175">
    <property type="component" value="Chromosome"/>
</dbReference>
<dbReference type="STRING" id="326297.Sama_2033"/>
<keyword evidence="2" id="KW-0998">Cell outer membrane</keyword>
<evidence type="ECO:0000256" key="2">
    <source>
        <dbReference type="PIRNR" id="PIRNR036893"/>
    </source>
</evidence>
<dbReference type="SUPFAM" id="SSF50814">
    <property type="entry name" value="Lipocalins"/>
    <property type="match status" value="1"/>
</dbReference>
<comment type="subunit">
    <text evidence="2">Homodimer.</text>
</comment>
<dbReference type="AlphaFoldDB" id="A1S782"/>
<dbReference type="eggNOG" id="COG3040">
    <property type="taxonomic scope" value="Bacteria"/>
</dbReference>
<dbReference type="PIRSF" id="PIRSF036893">
    <property type="entry name" value="Lipocalin_ApoD"/>
    <property type="match status" value="1"/>
</dbReference>
<comment type="subcellular location">
    <subcellularLocation>
        <location evidence="2">Cell outer membrane</location>
    </subcellularLocation>
</comment>
<dbReference type="PRINTS" id="PR01171">
    <property type="entry name" value="BCTLIPOCALIN"/>
</dbReference>
<dbReference type="InterPro" id="IPR002446">
    <property type="entry name" value="Lipocalin_bac"/>
</dbReference>
<comment type="function">
    <text evidence="2">Involved in the storage or transport of lipids necessary for membrane maintenance under stressful conditions. Displays a binding preference for lysophospholipids.</text>
</comment>
<dbReference type="InterPro" id="IPR000566">
    <property type="entry name" value="Lipocln_cytosolic_FA-bd_dom"/>
</dbReference>
<dbReference type="PROSITE" id="PS51257">
    <property type="entry name" value="PROKAR_LIPOPROTEIN"/>
    <property type="match status" value="1"/>
</dbReference>
<reference evidence="4 5" key="1">
    <citation type="submission" date="2006-12" db="EMBL/GenBank/DDBJ databases">
        <title>Complete sequence of Shewanella amazonensis SB2B.</title>
        <authorList>
            <consortium name="US DOE Joint Genome Institute"/>
            <person name="Copeland A."/>
            <person name="Lucas S."/>
            <person name="Lapidus A."/>
            <person name="Barry K."/>
            <person name="Detter J.C."/>
            <person name="Glavina del Rio T."/>
            <person name="Hammon N."/>
            <person name="Israni S."/>
            <person name="Dalin E."/>
            <person name="Tice H."/>
            <person name="Pitluck S."/>
            <person name="Munk A.C."/>
            <person name="Brettin T."/>
            <person name="Bruce D."/>
            <person name="Han C."/>
            <person name="Tapia R."/>
            <person name="Gilna P."/>
            <person name="Schmutz J."/>
            <person name="Larimer F."/>
            <person name="Land M."/>
            <person name="Hauser L."/>
            <person name="Kyrpides N."/>
            <person name="Mikhailova N."/>
            <person name="Fredrickson J."/>
            <person name="Richardson P."/>
        </authorList>
    </citation>
    <scope>NUCLEOTIDE SEQUENCE [LARGE SCALE GENOMIC DNA]</scope>
    <source>
        <strain evidence="5">ATCC BAA-1098 / SB2B</strain>
    </source>
</reference>
<dbReference type="InterPro" id="IPR047202">
    <property type="entry name" value="Lipocalin_Blc-like_dom"/>
</dbReference>
<dbReference type="HOGENOM" id="CLU_068449_3_0_6"/>
<evidence type="ECO:0000313" key="4">
    <source>
        <dbReference type="EMBL" id="ABM00239.1"/>
    </source>
</evidence>
<name>A1S782_SHEAM</name>
<evidence type="ECO:0000256" key="1">
    <source>
        <dbReference type="ARBA" id="ARBA00006889"/>
    </source>
</evidence>
<accession>A1S782</accession>
<dbReference type="OrthoDB" id="9793905at2"/>
<dbReference type="KEGG" id="saz:Sama_2033"/>
<organism evidence="4 5">
    <name type="scientific">Shewanella amazonensis (strain ATCC BAA-1098 / SB2B)</name>
    <dbReference type="NCBI Taxonomy" id="326297"/>
    <lineage>
        <taxon>Bacteria</taxon>
        <taxon>Pseudomonadati</taxon>
        <taxon>Pseudomonadota</taxon>
        <taxon>Gammaproteobacteria</taxon>
        <taxon>Alteromonadales</taxon>
        <taxon>Shewanellaceae</taxon>
        <taxon>Shewanella</taxon>
    </lineage>
</organism>
<comment type="similarity">
    <text evidence="1 2">Belongs to the calycin superfamily. Lipocalin family.</text>
</comment>
<keyword evidence="2" id="KW-0446">Lipid-binding</keyword>
<dbReference type="CDD" id="cd19438">
    <property type="entry name" value="lipocalin_Blc-like"/>
    <property type="match status" value="1"/>
</dbReference>
<evidence type="ECO:0000313" key="5">
    <source>
        <dbReference type="Proteomes" id="UP000009175"/>
    </source>
</evidence>
<dbReference type="Gene3D" id="2.40.128.20">
    <property type="match status" value="1"/>
</dbReference>
<dbReference type="InterPro" id="IPR012674">
    <property type="entry name" value="Calycin"/>
</dbReference>
<keyword evidence="2" id="KW-0472">Membrane</keyword>
<keyword evidence="5" id="KW-1185">Reference proteome</keyword>
<feature type="domain" description="Lipocalin/cytosolic fatty-acid binding" evidence="3">
    <location>
        <begin position="31"/>
        <end position="170"/>
    </location>
</feature>
<dbReference type="EMBL" id="CP000507">
    <property type="protein sequence ID" value="ABM00239.1"/>
    <property type="molecule type" value="Genomic_DNA"/>
</dbReference>
<dbReference type="GO" id="GO:0008289">
    <property type="term" value="F:lipid binding"/>
    <property type="evidence" value="ECO:0007669"/>
    <property type="project" value="UniProtKB-UniRule"/>
</dbReference>
<gene>
    <name evidence="4" type="ordered locus">Sama_2033</name>
</gene>
<dbReference type="InterPro" id="IPR022271">
    <property type="entry name" value="Lipocalin_ApoD"/>
</dbReference>
<dbReference type="PANTHER" id="PTHR10612">
    <property type="entry name" value="APOLIPOPROTEIN D"/>
    <property type="match status" value="1"/>
</dbReference>
<protein>
    <recommendedName>
        <fullName evidence="2">Outer membrane lipoprotein Blc</fullName>
    </recommendedName>
</protein>
<dbReference type="InterPro" id="IPR022272">
    <property type="entry name" value="Lipocalin_CS"/>
</dbReference>
<dbReference type="GO" id="GO:0009279">
    <property type="term" value="C:cell outer membrane"/>
    <property type="evidence" value="ECO:0007669"/>
    <property type="project" value="UniProtKB-SubCell"/>
</dbReference>
<keyword evidence="2 4" id="KW-0449">Lipoprotein</keyword>
<proteinExistence type="inferred from homology"/>
<sequence>MNWRLFLISIIMIYWLSACSSQRLPVIQDFEVTQYLGTWHEIARMENRFEKGLSQVTAEYRQEGDHIMVINRGYSAAEQRWKQAVGKARFEGASDEGRLEVSFFGPFYGDYQILAASRNADGQYRTALVSGNSFDYLWLLSREPSLTDEERVYFTDKIRALGVNPDTLVWLDGSAK</sequence>
<dbReference type="PROSITE" id="PS00213">
    <property type="entry name" value="LIPOCALIN"/>
    <property type="match status" value="1"/>
</dbReference>
<dbReference type="GO" id="GO:0006950">
    <property type="term" value="P:response to stress"/>
    <property type="evidence" value="ECO:0007669"/>
    <property type="project" value="UniProtKB-ARBA"/>
</dbReference>
<dbReference type="PANTHER" id="PTHR10612:SF34">
    <property type="entry name" value="APOLIPOPROTEIN D"/>
    <property type="match status" value="1"/>
</dbReference>